<dbReference type="Proteomes" id="UP000836597">
    <property type="component" value="Chromosome"/>
</dbReference>
<dbReference type="PANTHER" id="PTHR42749:SF1">
    <property type="entry name" value="CELL SHAPE-DETERMINING PROTEIN MREB"/>
    <property type="match status" value="1"/>
</dbReference>
<comment type="caution">
    <text evidence="6">Lacks conserved residue(s) required for the propagation of feature annotation.</text>
</comment>
<comment type="function">
    <text evidence="6">Forms membrane-associated dynamic filaments that are essential for cell shape determination. Acts by regulating cell wall synthesis and cell elongation, and thus cell shape. A feedback loop between cell geometry and MreB localization may maintain elongated cell shape by targeting cell wall growth to regions of negative cell wall curvature.</text>
</comment>
<dbReference type="SUPFAM" id="SSF53067">
    <property type="entry name" value="Actin-like ATPase domain"/>
    <property type="match status" value="2"/>
</dbReference>
<dbReference type="NCBIfam" id="TIGR00904">
    <property type="entry name" value="mreB"/>
    <property type="match status" value="1"/>
</dbReference>
<dbReference type="GO" id="GO:0008360">
    <property type="term" value="P:regulation of cell shape"/>
    <property type="evidence" value="ECO:0007669"/>
    <property type="project" value="UniProtKB-UniRule"/>
</dbReference>
<evidence type="ECO:0000256" key="1">
    <source>
        <dbReference type="ARBA" id="ARBA00022490"/>
    </source>
</evidence>
<protein>
    <recommendedName>
        <fullName evidence="6">Cell shape-determining protein MreB</fullName>
    </recommendedName>
</protein>
<dbReference type="InterPro" id="IPR043129">
    <property type="entry name" value="ATPase_NBD"/>
</dbReference>
<dbReference type="EMBL" id="CDGJ01000019">
    <property type="protein sequence ID" value="CEJ06271.1"/>
    <property type="molecule type" value="Genomic_DNA"/>
</dbReference>
<dbReference type="CDD" id="cd10225">
    <property type="entry name" value="ASKHA_NBD_MreB-like"/>
    <property type="match status" value="1"/>
</dbReference>
<dbReference type="Proteomes" id="UP001071230">
    <property type="component" value="Unassembled WGS sequence"/>
</dbReference>
<dbReference type="Gene3D" id="3.30.420.40">
    <property type="match status" value="3"/>
</dbReference>
<dbReference type="HAMAP" id="MF_02207">
    <property type="entry name" value="MreB"/>
    <property type="match status" value="1"/>
</dbReference>
<feature type="binding site" evidence="6">
    <location>
        <begin position="308"/>
        <end position="311"/>
    </location>
    <ligand>
        <name>ATP</name>
        <dbReference type="ChEBI" id="CHEBI:30616"/>
    </ligand>
</feature>
<evidence type="ECO:0000256" key="6">
    <source>
        <dbReference type="HAMAP-Rule" id="MF_02207"/>
    </source>
</evidence>
<keyword evidence="9" id="KW-1185">Reference proteome</keyword>
<feature type="binding site" evidence="6">
    <location>
        <begin position="226"/>
        <end position="229"/>
    </location>
    <ligand>
        <name>ATP</name>
        <dbReference type="ChEBI" id="CHEBI:30616"/>
    </ligand>
</feature>
<keyword evidence="3 6" id="KW-0067">ATP-binding</keyword>
<dbReference type="AlphaFoldDB" id="A0A8S0W6C3"/>
<gene>
    <name evidence="6" type="primary">mreB</name>
    <name evidence="7" type="ORF">DEACI_0346</name>
    <name evidence="8" type="ORF">DEACI_0719</name>
</gene>
<dbReference type="NCBIfam" id="NF010539">
    <property type="entry name" value="PRK13927.1"/>
    <property type="match status" value="1"/>
</dbReference>
<dbReference type="PRINTS" id="PR01652">
    <property type="entry name" value="SHAPEPROTEIN"/>
</dbReference>
<comment type="subcellular location">
    <subcellularLocation>
        <location evidence="6">Cytoplasm</location>
    </subcellularLocation>
    <text evidence="6">Membrane-associated.</text>
</comment>
<comment type="similarity">
    <text evidence="5 6">Belongs to the FtsA/MreB family.</text>
</comment>
<dbReference type="GO" id="GO:0005524">
    <property type="term" value="F:ATP binding"/>
    <property type="evidence" value="ECO:0007669"/>
    <property type="project" value="UniProtKB-KW"/>
</dbReference>
<dbReference type="Pfam" id="PF06723">
    <property type="entry name" value="MreB_Mbl"/>
    <property type="match status" value="1"/>
</dbReference>
<evidence type="ECO:0000313" key="7">
    <source>
        <dbReference type="EMBL" id="CAA7599719.1"/>
    </source>
</evidence>
<accession>A0A8S0W6C3</accession>
<keyword evidence="4 6" id="KW-0133">Cell shape</keyword>
<evidence type="ECO:0000313" key="8">
    <source>
        <dbReference type="EMBL" id="CEJ06271.1"/>
    </source>
</evidence>
<evidence type="ECO:0000313" key="9">
    <source>
        <dbReference type="Proteomes" id="UP001071230"/>
    </source>
</evidence>
<proteinExistence type="inferred from homology"/>
<dbReference type="InterPro" id="IPR004753">
    <property type="entry name" value="MreB"/>
</dbReference>
<dbReference type="GO" id="GO:0005737">
    <property type="term" value="C:cytoplasm"/>
    <property type="evidence" value="ECO:0007669"/>
    <property type="project" value="UniProtKB-SubCell"/>
</dbReference>
<evidence type="ECO:0000256" key="4">
    <source>
        <dbReference type="ARBA" id="ARBA00022960"/>
    </source>
</evidence>
<dbReference type="PANTHER" id="PTHR42749">
    <property type="entry name" value="CELL SHAPE-DETERMINING PROTEIN MREB"/>
    <property type="match status" value="1"/>
</dbReference>
<comment type="subunit">
    <text evidence="6">Forms polymers.</text>
</comment>
<keyword evidence="2 6" id="KW-0547">Nucleotide-binding</keyword>
<keyword evidence="1 6" id="KW-0963">Cytoplasm</keyword>
<reference evidence="8" key="1">
    <citation type="submission" date="2014-11" db="EMBL/GenBank/DDBJ databases">
        <authorList>
            <person name="Hornung B.V."/>
        </authorList>
    </citation>
    <scope>NUCLEOTIDE SEQUENCE</scope>
    <source>
        <strain evidence="8">INE</strain>
    </source>
</reference>
<sequence length="350" mass="37718">MYFFRADLCLDKPVRERGFSAVFGMELGIDLGTASVLVYVKGKGIVLREPSVVAIDKTTNKRIAVGEEARSMLGRTPGNIVAVRPMRDGVIADYRTTELMLRYFLEKAGAKRWLFFGPKVVVCIPSGVTEVEERAVKQAAYQAGAKRVKVVEEPYAAALGAGLDISGPTGNMVVDIGGGTTDIAVLSLQGIVTKRSLRMGGDKLDEAIIRFVRREHNLLIGERTAEEIKMEVGAAIPEGRPGNDRIEVRGRNLVSGLPKTVSVDSRTCYRALAETIDAIVAAVKEVLERTPPELSADILNKGIMMTGGGSLLYGFDMRIARATGLPVSLAEDPISCVVLGTGRVLEGIFH</sequence>
<dbReference type="EMBL" id="LR746496">
    <property type="protein sequence ID" value="CAA7599719.1"/>
    <property type="molecule type" value="Genomic_DNA"/>
</dbReference>
<evidence type="ECO:0000256" key="3">
    <source>
        <dbReference type="ARBA" id="ARBA00022840"/>
    </source>
</evidence>
<evidence type="ECO:0000256" key="2">
    <source>
        <dbReference type="ARBA" id="ARBA00022741"/>
    </source>
</evidence>
<name>A0A8S0W6C3_9FIRM</name>
<dbReference type="InterPro" id="IPR056546">
    <property type="entry name" value="MreB_MamK-like"/>
</dbReference>
<reference evidence="7" key="2">
    <citation type="submission" date="2020-01" db="EMBL/GenBank/DDBJ databases">
        <authorList>
            <person name="Hornung B."/>
        </authorList>
    </citation>
    <scope>NUCLEOTIDE SEQUENCE</scope>
    <source>
        <strain evidence="7">PacBioINE</strain>
    </source>
</reference>
<feature type="binding site" evidence="6">
    <location>
        <begin position="178"/>
        <end position="180"/>
    </location>
    <ligand>
        <name>ATP</name>
        <dbReference type="ChEBI" id="CHEBI:30616"/>
    </ligand>
</feature>
<dbReference type="KEGG" id="aacx:DEACI_0346"/>
<organism evidence="7">
    <name type="scientific">Acididesulfobacillus acetoxydans</name>
    <dbReference type="NCBI Taxonomy" id="1561005"/>
    <lineage>
        <taxon>Bacteria</taxon>
        <taxon>Bacillati</taxon>
        <taxon>Bacillota</taxon>
        <taxon>Clostridia</taxon>
        <taxon>Eubacteriales</taxon>
        <taxon>Peptococcaceae</taxon>
        <taxon>Acididesulfobacillus</taxon>
    </lineage>
</organism>
<evidence type="ECO:0000256" key="5">
    <source>
        <dbReference type="ARBA" id="ARBA00023458"/>
    </source>
</evidence>
<dbReference type="GO" id="GO:0000902">
    <property type="term" value="P:cell morphogenesis"/>
    <property type="evidence" value="ECO:0007669"/>
    <property type="project" value="InterPro"/>
</dbReference>